<dbReference type="Proteomes" id="UP000887013">
    <property type="component" value="Unassembled WGS sequence"/>
</dbReference>
<protein>
    <submittedName>
        <fullName evidence="2">Uncharacterized protein</fullName>
    </submittedName>
</protein>
<sequence length="92" mass="10718">MLVVYRKSHYDPDASGKQRFLWIRYVMFWLRSVYSLLETVAWWVAITNLKDAARKGQPQKLDDDVLEATVDSDPRQTIVELSVKIGCPWCTV</sequence>
<gene>
    <name evidence="2" type="ORF">NPIL_91671</name>
</gene>
<organism evidence="2 3">
    <name type="scientific">Nephila pilipes</name>
    <name type="common">Giant wood spider</name>
    <name type="synonym">Nephila maculata</name>
    <dbReference type="NCBI Taxonomy" id="299642"/>
    <lineage>
        <taxon>Eukaryota</taxon>
        <taxon>Metazoa</taxon>
        <taxon>Ecdysozoa</taxon>
        <taxon>Arthropoda</taxon>
        <taxon>Chelicerata</taxon>
        <taxon>Arachnida</taxon>
        <taxon>Araneae</taxon>
        <taxon>Araneomorphae</taxon>
        <taxon>Entelegynae</taxon>
        <taxon>Araneoidea</taxon>
        <taxon>Nephilidae</taxon>
        <taxon>Nephila</taxon>
    </lineage>
</organism>
<keyword evidence="3" id="KW-1185">Reference proteome</keyword>
<keyword evidence="1" id="KW-1133">Transmembrane helix</keyword>
<keyword evidence="1" id="KW-0472">Membrane</keyword>
<dbReference type="EMBL" id="BMAW01014000">
    <property type="protein sequence ID" value="GFT36955.1"/>
    <property type="molecule type" value="Genomic_DNA"/>
</dbReference>
<keyword evidence="1" id="KW-0812">Transmembrane</keyword>
<name>A0A8X6NVA6_NEPPI</name>
<reference evidence="2" key="1">
    <citation type="submission" date="2020-08" db="EMBL/GenBank/DDBJ databases">
        <title>Multicomponent nature underlies the extraordinary mechanical properties of spider dragline silk.</title>
        <authorList>
            <person name="Kono N."/>
            <person name="Nakamura H."/>
            <person name="Mori M."/>
            <person name="Yoshida Y."/>
            <person name="Ohtoshi R."/>
            <person name="Malay A.D."/>
            <person name="Moran D.A.P."/>
            <person name="Tomita M."/>
            <person name="Numata K."/>
            <person name="Arakawa K."/>
        </authorList>
    </citation>
    <scope>NUCLEOTIDE SEQUENCE</scope>
</reference>
<feature type="transmembrane region" description="Helical" evidence="1">
    <location>
        <begin position="21"/>
        <end position="45"/>
    </location>
</feature>
<evidence type="ECO:0000313" key="2">
    <source>
        <dbReference type="EMBL" id="GFT36955.1"/>
    </source>
</evidence>
<comment type="caution">
    <text evidence="2">The sequence shown here is derived from an EMBL/GenBank/DDBJ whole genome shotgun (WGS) entry which is preliminary data.</text>
</comment>
<proteinExistence type="predicted"/>
<evidence type="ECO:0000256" key="1">
    <source>
        <dbReference type="SAM" id="Phobius"/>
    </source>
</evidence>
<dbReference type="AlphaFoldDB" id="A0A8X6NVA6"/>
<evidence type="ECO:0000313" key="3">
    <source>
        <dbReference type="Proteomes" id="UP000887013"/>
    </source>
</evidence>
<accession>A0A8X6NVA6</accession>